<evidence type="ECO:0000313" key="2">
    <source>
        <dbReference type="Proteomes" id="UP000186657"/>
    </source>
</evidence>
<comment type="caution">
    <text evidence="1">The sequence shown here is derived from an EMBL/GenBank/DDBJ whole genome shotgun (WGS) entry which is preliminary data.</text>
</comment>
<sequence>MSKYSNQNFKKQPVEHTLKGPRQAVIHSMQRFYSLGYGEIADWSPLEPTETPGEVKTTMMKYWLLP</sequence>
<keyword evidence="2" id="KW-1185">Reference proteome</keyword>
<accession>A0A1U7N2E5</accession>
<dbReference type="AlphaFoldDB" id="A0A1U7N2E5"/>
<dbReference type="EMBL" id="MKZS01000001">
    <property type="protein sequence ID" value="OLT60096.1"/>
    <property type="molecule type" value="Genomic_DNA"/>
</dbReference>
<dbReference type="RefSeq" id="WP_075900035.1">
    <property type="nucleotide sequence ID" value="NZ_MKZS01000001.1"/>
</dbReference>
<name>A0A1U7N2E5_9CYAN</name>
<proteinExistence type="predicted"/>
<gene>
    <name evidence="1" type="ORF">BJP37_14755</name>
</gene>
<evidence type="ECO:0000313" key="1">
    <source>
        <dbReference type="EMBL" id="OLT60096.1"/>
    </source>
</evidence>
<organism evidence="1 2">
    <name type="scientific">Moorena bouillonii PNG</name>
    <dbReference type="NCBI Taxonomy" id="568701"/>
    <lineage>
        <taxon>Bacteria</taxon>
        <taxon>Bacillati</taxon>
        <taxon>Cyanobacteriota</taxon>
        <taxon>Cyanophyceae</taxon>
        <taxon>Coleofasciculales</taxon>
        <taxon>Coleofasciculaceae</taxon>
        <taxon>Moorena</taxon>
    </lineage>
</organism>
<protein>
    <submittedName>
        <fullName evidence="1">Uncharacterized protein</fullName>
    </submittedName>
</protein>
<reference evidence="1 2" key="1">
    <citation type="submission" date="2016-10" db="EMBL/GenBank/DDBJ databases">
        <title>Comparative genomics uncovers the prolific and rare metabolic potential of the cyanobacterial genus Moorea.</title>
        <authorList>
            <person name="Leao T."/>
            <person name="Castelao G."/>
            <person name="Korobeynikov A."/>
            <person name="Monroe E.A."/>
            <person name="Podell S."/>
            <person name="Glukhov E."/>
            <person name="Allen E."/>
            <person name="Gerwick W.H."/>
            <person name="Gerwick L."/>
        </authorList>
    </citation>
    <scope>NUCLEOTIDE SEQUENCE [LARGE SCALE GENOMIC DNA]</scope>
    <source>
        <strain evidence="1 2">PNG5-198</strain>
    </source>
</reference>
<dbReference type="Proteomes" id="UP000186657">
    <property type="component" value="Unassembled WGS sequence"/>
</dbReference>